<keyword evidence="1" id="KW-0540">Nuclease</keyword>
<evidence type="ECO:0000313" key="1">
    <source>
        <dbReference type="EMBL" id="UXC17453.1"/>
    </source>
</evidence>
<name>A0ABY5ZTZ8_9BURK</name>
<evidence type="ECO:0000313" key="2">
    <source>
        <dbReference type="Proteomes" id="UP001058290"/>
    </source>
</evidence>
<dbReference type="Proteomes" id="UP001058290">
    <property type="component" value="Chromosome"/>
</dbReference>
<dbReference type="GO" id="GO:0004519">
    <property type="term" value="F:endonuclease activity"/>
    <property type="evidence" value="ECO:0007669"/>
    <property type="project" value="UniProtKB-KW"/>
</dbReference>
<proteinExistence type="predicted"/>
<gene>
    <name evidence="1" type="ORF">N4T19_17350</name>
</gene>
<keyword evidence="2" id="KW-1185">Reference proteome</keyword>
<keyword evidence="1" id="KW-0255">Endonuclease</keyword>
<dbReference type="RefSeq" id="WP_260718640.1">
    <property type="nucleotide sequence ID" value="NZ_CP104377.1"/>
</dbReference>
<keyword evidence="1" id="KW-0378">Hydrolase</keyword>
<protein>
    <submittedName>
        <fullName evidence="1">HNH endonuclease</fullName>
    </submittedName>
</protein>
<organism evidence="1 2">
    <name type="scientific">Comamonas squillarum</name>
    <dbReference type="NCBI Taxonomy" id="2977320"/>
    <lineage>
        <taxon>Bacteria</taxon>
        <taxon>Pseudomonadati</taxon>
        <taxon>Pseudomonadota</taxon>
        <taxon>Betaproteobacteria</taxon>
        <taxon>Burkholderiales</taxon>
        <taxon>Comamonadaceae</taxon>
        <taxon>Comamonas</taxon>
    </lineage>
</organism>
<sequence length="500" mass="53397">MANTCIVCGRAAGSGEHVFPAALGGRRTNKNIYCTTHDNGYSSLVADLANQVDAFNAMLGVVPDHSNEVKSVRAHDAHSGEELKLSVNESSFTAPRVLFQKPIAHGVQMEMSFPSRQAMNQWLAEQKANGLDVTPLQKAQEHTYYLGEVHHRLRFGGPCGLGAVAYVTQTFLAQAFPDLARSGDLAQFIAYTQAIAKLAQINGGCSEMKNGPPDPRLEPARQAYEASLASLGGQAPVWWDFDPQPDATPNAFEFGHRVVVGVDAVDGQIFGRFSLFSSIHFGMRFGAASASVVTKTVTVDIDPMAAHPPNDIKKIESATAIARVAVPAQPNASLAAAISTKSQERVFSELLRKIEAHSLGKAAAKVHAELAGYSALSEVEAEDLLARVIDGQAQRVLNVAKYVLENFKPHLPAALLLTLGPMIDAMTIHDPNSANGLSTKATETLDLAKGALASQMREDIKVGRLDERRIAELLGEGPGAAVIGQAVLAPMVKMLVPMQI</sequence>
<dbReference type="EMBL" id="CP104377">
    <property type="protein sequence ID" value="UXC17453.1"/>
    <property type="molecule type" value="Genomic_DNA"/>
</dbReference>
<accession>A0ABY5ZTZ8</accession>
<reference evidence="1" key="1">
    <citation type="submission" date="2022-09" db="EMBL/GenBank/DDBJ databases">
        <title>Bacterial diversity in gut of crayfish and pufferfish.</title>
        <authorList>
            <person name="Huang Y."/>
        </authorList>
    </citation>
    <scope>NUCLEOTIDE SEQUENCE</scope>
    <source>
        <strain evidence="1">PR12</strain>
    </source>
</reference>